<evidence type="ECO:0000313" key="2">
    <source>
        <dbReference type="EMBL" id="NUU03619.1"/>
    </source>
</evidence>
<keyword evidence="1" id="KW-0732">Signal</keyword>
<organism evidence="2 3">
    <name type="scientific">Herbaspirillum robiniae</name>
    <dbReference type="NCBI Taxonomy" id="2014887"/>
    <lineage>
        <taxon>Bacteria</taxon>
        <taxon>Pseudomonadati</taxon>
        <taxon>Pseudomonadota</taxon>
        <taxon>Betaproteobacteria</taxon>
        <taxon>Burkholderiales</taxon>
        <taxon>Oxalobacteraceae</taxon>
        <taxon>Herbaspirillum</taxon>
    </lineage>
</organism>
<feature type="signal peptide" evidence="1">
    <location>
        <begin position="1"/>
        <end position="32"/>
    </location>
</feature>
<gene>
    <name evidence="2" type="ORF">HNO84_18565</name>
</gene>
<feature type="chain" id="PRO_5045539782" description="Alginate export domain-containing protein" evidence="1">
    <location>
        <begin position="33"/>
        <end position="400"/>
    </location>
</feature>
<evidence type="ECO:0008006" key="4">
    <source>
        <dbReference type="Google" id="ProtNLM"/>
    </source>
</evidence>
<dbReference type="Proteomes" id="UP000536746">
    <property type="component" value="Unassembled WGS sequence"/>
</dbReference>
<evidence type="ECO:0000313" key="3">
    <source>
        <dbReference type="Proteomes" id="UP000536746"/>
    </source>
</evidence>
<dbReference type="EMBL" id="JABFMT010000024">
    <property type="protein sequence ID" value="NUU03619.1"/>
    <property type="molecule type" value="Genomic_DNA"/>
</dbReference>
<evidence type="ECO:0000256" key="1">
    <source>
        <dbReference type="SAM" id="SignalP"/>
    </source>
</evidence>
<keyword evidence="3" id="KW-1185">Reference proteome</keyword>
<sequence length="400" mass="42742">MKLPKMNPLRRACAGLIALALALAMASSAALAENPGEIALDPGAGALSGKGATAASSYPAFNWEMLLALEKTRLGQISADQGAAPFSQANFLDPIVQLALEFKLSPEWGVYALSQARNLSGGADNRVFDGVDAQLLNLFLAYQSQDKERSVFAGKFDVSFGEAWHRVDGIYSGFSEDYHYQGALGLGARRGWRSGWGKMALSAMAFKRDHGITRDTWFAPRDELRAQADENGLANTPGLRSAGLSWELSEMPGVDGLRLNVDAGHVAQGIQGRRAMDVAAATLEYKHQLAQDTELRLYGELVSARGFDGRELAAQHATLSASLVAGRFVWTATGARRSFSALSGDLASQGMTPRDRGVAVALTYASEAGPVLQAGVARQHAQGLAVTQLTLRAIWLWAPH</sequence>
<dbReference type="RefSeq" id="WP_079217795.1">
    <property type="nucleotide sequence ID" value="NZ_CP018845.1"/>
</dbReference>
<comment type="caution">
    <text evidence="2">The sequence shown here is derived from an EMBL/GenBank/DDBJ whole genome shotgun (WGS) entry which is preliminary data.</text>
</comment>
<protein>
    <recommendedName>
        <fullName evidence="4">Alginate export domain-containing protein</fullName>
    </recommendedName>
</protein>
<proteinExistence type="predicted"/>
<accession>A0ABX2LYQ7</accession>
<reference evidence="2 3" key="1">
    <citation type="journal article" date="2020" name="Front. Plant Sci.">
        <title>Isolation of Rhizosphere Bacteria That Improve Quality and Water Stress Tolerance in Greenhouse Ornamentals.</title>
        <authorList>
            <person name="Nordstedt N.P."/>
            <person name="Jones M.L."/>
        </authorList>
    </citation>
    <scope>NUCLEOTIDE SEQUENCE [LARGE SCALE GENOMIC DNA]</scope>
    <source>
        <strain evidence="2 3">C6C2</strain>
    </source>
</reference>
<name>A0ABX2LYQ7_9BURK</name>